<dbReference type="PANTHER" id="PTHR43820">
    <property type="entry name" value="HIGH-AFFINITY BRANCHED-CHAIN AMINO ACID TRANSPORT ATP-BINDING PROTEIN LIVF"/>
    <property type="match status" value="1"/>
</dbReference>
<keyword evidence="8" id="KW-1185">Reference proteome</keyword>
<dbReference type="GO" id="GO:0005524">
    <property type="term" value="F:ATP binding"/>
    <property type="evidence" value="ECO:0007669"/>
    <property type="project" value="UniProtKB-KW"/>
</dbReference>
<keyword evidence="4 7" id="KW-0067">ATP-binding</keyword>
<evidence type="ECO:0000256" key="4">
    <source>
        <dbReference type="ARBA" id="ARBA00022840"/>
    </source>
</evidence>
<dbReference type="RefSeq" id="WP_241716603.1">
    <property type="nucleotide sequence ID" value="NZ_JALBUF010000022.1"/>
</dbReference>
<dbReference type="GO" id="GO:0015658">
    <property type="term" value="F:branched-chain amino acid transmembrane transporter activity"/>
    <property type="evidence" value="ECO:0007669"/>
    <property type="project" value="TreeGrafter"/>
</dbReference>
<keyword evidence="5" id="KW-0029">Amino-acid transport</keyword>
<reference evidence="7" key="1">
    <citation type="submission" date="2022-03" db="EMBL/GenBank/DDBJ databases">
        <title>Draft Genome Sequence of Firmicute Strain S0AB, a Heterotrophic Iron/Sulfur-Oxidizing Extreme Acidophile.</title>
        <authorList>
            <person name="Vergara E."/>
            <person name="Pakostova E."/>
            <person name="Johnson D.B."/>
            <person name="Holmes D.S."/>
        </authorList>
    </citation>
    <scope>NUCLEOTIDE SEQUENCE</scope>
    <source>
        <strain evidence="7">S0AB</strain>
    </source>
</reference>
<keyword evidence="3" id="KW-0547">Nucleotide-binding</keyword>
<evidence type="ECO:0000256" key="5">
    <source>
        <dbReference type="ARBA" id="ARBA00022970"/>
    </source>
</evidence>
<evidence type="ECO:0000313" key="7">
    <source>
        <dbReference type="EMBL" id="MCI0184711.1"/>
    </source>
</evidence>
<organism evidence="7 8">
    <name type="scientific">Sulfoacidibacillus ferrooxidans</name>
    <dbReference type="NCBI Taxonomy" id="2005001"/>
    <lineage>
        <taxon>Bacteria</taxon>
        <taxon>Bacillati</taxon>
        <taxon>Bacillota</taxon>
        <taxon>Bacilli</taxon>
        <taxon>Bacillales</taxon>
        <taxon>Alicyclobacillaceae</taxon>
        <taxon>Sulfoacidibacillus</taxon>
    </lineage>
</organism>
<comment type="caution">
    <text evidence="7">The sequence shown here is derived from an EMBL/GenBank/DDBJ whole genome shotgun (WGS) entry which is preliminary data.</text>
</comment>
<dbReference type="InterPro" id="IPR003439">
    <property type="entry name" value="ABC_transporter-like_ATP-bd"/>
</dbReference>
<comment type="similarity">
    <text evidence="1">Belongs to the ABC transporter superfamily.</text>
</comment>
<proteinExistence type="inferred from homology"/>
<dbReference type="PANTHER" id="PTHR43820:SF7">
    <property type="entry name" value="BRANCHED-CHAIN AMINO ACID TRANSPORT ATP-BINDING PROTEIN LIVF-RELATED"/>
    <property type="match status" value="1"/>
</dbReference>
<dbReference type="CDD" id="cd03224">
    <property type="entry name" value="ABC_TM1139_LivF_branched"/>
    <property type="match status" value="1"/>
</dbReference>
<evidence type="ECO:0000256" key="1">
    <source>
        <dbReference type="ARBA" id="ARBA00005417"/>
    </source>
</evidence>
<dbReference type="EMBL" id="JALBUF010000022">
    <property type="protein sequence ID" value="MCI0184711.1"/>
    <property type="molecule type" value="Genomic_DNA"/>
</dbReference>
<evidence type="ECO:0000259" key="6">
    <source>
        <dbReference type="PROSITE" id="PS50893"/>
    </source>
</evidence>
<gene>
    <name evidence="7" type="primary">livF_2</name>
    <name evidence="7" type="ORF">MM817_03008</name>
</gene>
<evidence type="ECO:0000256" key="2">
    <source>
        <dbReference type="ARBA" id="ARBA00022448"/>
    </source>
</evidence>
<dbReference type="PROSITE" id="PS50893">
    <property type="entry name" value="ABC_TRANSPORTER_2"/>
    <property type="match status" value="1"/>
</dbReference>
<dbReference type="GO" id="GO:0015807">
    <property type="term" value="P:L-amino acid transport"/>
    <property type="evidence" value="ECO:0007669"/>
    <property type="project" value="TreeGrafter"/>
</dbReference>
<evidence type="ECO:0000256" key="3">
    <source>
        <dbReference type="ARBA" id="ARBA00022741"/>
    </source>
</evidence>
<name>A0A9X1VAK5_9BACL</name>
<dbReference type="InterPro" id="IPR027417">
    <property type="entry name" value="P-loop_NTPase"/>
</dbReference>
<dbReference type="Pfam" id="PF00005">
    <property type="entry name" value="ABC_tran"/>
    <property type="match status" value="1"/>
</dbReference>
<dbReference type="SUPFAM" id="SSF52540">
    <property type="entry name" value="P-loop containing nucleoside triphosphate hydrolases"/>
    <property type="match status" value="1"/>
</dbReference>
<dbReference type="Gene3D" id="3.40.50.300">
    <property type="entry name" value="P-loop containing nucleotide triphosphate hydrolases"/>
    <property type="match status" value="1"/>
</dbReference>
<feature type="domain" description="ABC transporter" evidence="6">
    <location>
        <begin position="5"/>
        <end position="234"/>
    </location>
</feature>
<sequence length="239" mass="26587">MPSLLCAEQLQVGYGKMQILWDVHLEVAKGERVLILGPNGAGKSTLLKTLIGLIHTWGGQILYDNQPIQAMRVDRRIRKGISYVSELGVVPSLTVEDNLRLGGYYSSRHEVNQRMQEMFEEFPIIKQKRKALAGSLSGGQRKMLSTAKALMSHPQLLIMDEPSSGLAPLLVTEVMSILSRFQKQGLSFLIAEQNVKFLDIADKVYILDSGRMAFTGTVDELKKNDALHRAYFGVSPVNT</sequence>
<dbReference type="SMART" id="SM00382">
    <property type="entry name" value="AAA"/>
    <property type="match status" value="1"/>
</dbReference>
<dbReference type="InterPro" id="IPR052156">
    <property type="entry name" value="BCAA_Transport_ATP-bd_LivF"/>
</dbReference>
<dbReference type="InterPro" id="IPR003593">
    <property type="entry name" value="AAA+_ATPase"/>
</dbReference>
<accession>A0A9X1VAK5</accession>
<dbReference type="Proteomes" id="UP001139263">
    <property type="component" value="Unassembled WGS sequence"/>
</dbReference>
<evidence type="ECO:0000313" key="8">
    <source>
        <dbReference type="Proteomes" id="UP001139263"/>
    </source>
</evidence>
<dbReference type="GO" id="GO:0016887">
    <property type="term" value="F:ATP hydrolysis activity"/>
    <property type="evidence" value="ECO:0007669"/>
    <property type="project" value="InterPro"/>
</dbReference>
<protein>
    <submittedName>
        <fullName evidence="7">High-affinity branched-chain amino acid transport ATP-binding protein LivF</fullName>
    </submittedName>
</protein>
<keyword evidence="2" id="KW-0813">Transport</keyword>
<dbReference type="AlphaFoldDB" id="A0A9X1VAK5"/>